<protein>
    <submittedName>
        <fullName evidence="9">M42 family metallopeptidase</fullName>
    </submittedName>
</protein>
<reference evidence="9 10" key="1">
    <citation type="submission" date="2020-02" db="EMBL/GenBank/DDBJ databases">
        <authorList>
            <person name="Zheng R.K."/>
            <person name="Sun C.M."/>
        </authorList>
    </citation>
    <scope>NUCLEOTIDE SEQUENCE [LARGE SCALE GENOMIC DNA]</scope>
    <source>
        <strain evidence="10">zrk13</strain>
    </source>
</reference>
<feature type="binding site" evidence="8">
    <location>
        <position position="178"/>
    </location>
    <ligand>
        <name>Zn(2+)</name>
        <dbReference type="ChEBI" id="CHEBI:29105"/>
        <label>2</label>
    </ligand>
</feature>
<evidence type="ECO:0000256" key="6">
    <source>
        <dbReference type="PIRNR" id="PIRNR001123"/>
    </source>
</evidence>
<dbReference type="GO" id="GO:0004177">
    <property type="term" value="F:aminopeptidase activity"/>
    <property type="evidence" value="ECO:0007669"/>
    <property type="project" value="UniProtKB-UniRule"/>
</dbReference>
<dbReference type="GO" id="GO:0046872">
    <property type="term" value="F:metal ion binding"/>
    <property type="evidence" value="ECO:0007669"/>
    <property type="project" value="UniProtKB-UniRule"/>
</dbReference>
<keyword evidence="4 8" id="KW-0479">Metal-binding</keyword>
<evidence type="ECO:0000256" key="1">
    <source>
        <dbReference type="ARBA" id="ARBA00006272"/>
    </source>
</evidence>
<organism evidence="9 10">
    <name type="scientific">Candidatus Xianfuyuplasma coldseepsis</name>
    <dbReference type="NCBI Taxonomy" id="2782163"/>
    <lineage>
        <taxon>Bacteria</taxon>
        <taxon>Bacillati</taxon>
        <taxon>Mycoplasmatota</taxon>
        <taxon>Mollicutes</taxon>
        <taxon>Candidatus Izemoplasmatales</taxon>
        <taxon>Candidatus Izemoplasmataceae</taxon>
        <taxon>Candidatus Xianfuyuplasma</taxon>
    </lineage>
</organism>
<evidence type="ECO:0000256" key="7">
    <source>
        <dbReference type="PIRSR" id="PIRSR001123-1"/>
    </source>
</evidence>
<dbReference type="SUPFAM" id="SSF53187">
    <property type="entry name" value="Zn-dependent exopeptidases"/>
    <property type="match status" value="1"/>
</dbReference>
<name>A0A7L7KRT7_9MOLU</name>
<dbReference type="PANTHER" id="PTHR32481">
    <property type="entry name" value="AMINOPEPTIDASE"/>
    <property type="match status" value="1"/>
</dbReference>
<feature type="binding site" evidence="8">
    <location>
        <position position="62"/>
    </location>
    <ligand>
        <name>Zn(2+)</name>
        <dbReference type="ChEBI" id="CHEBI:29105"/>
        <label>1</label>
    </ligand>
</feature>
<comment type="cofactor">
    <cofactor evidence="8">
        <name>a divalent metal cation</name>
        <dbReference type="ChEBI" id="CHEBI:60240"/>
    </cofactor>
    <text evidence="8">Binds 2 divalent metal cations per subunit.</text>
</comment>
<evidence type="ECO:0000256" key="3">
    <source>
        <dbReference type="ARBA" id="ARBA00022670"/>
    </source>
</evidence>
<dbReference type="GO" id="GO:0006508">
    <property type="term" value="P:proteolysis"/>
    <property type="evidence" value="ECO:0007669"/>
    <property type="project" value="UniProtKB-KW"/>
</dbReference>
<keyword evidence="2" id="KW-0031">Aminopeptidase</keyword>
<feature type="active site" description="Proton acceptor" evidence="7">
    <location>
        <position position="210"/>
    </location>
</feature>
<dbReference type="SUPFAM" id="SSF101821">
    <property type="entry name" value="Aminopeptidase/glucanase lid domain"/>
    <property type="match status" value="1"/>
</dbReference>
<comment type="similarity">
    <text evidence="1 6">Belongs to the peptidase M42 family.</text>
</comment>
<dbReference type="RefSeq" id="WP_258877341.1">
    <property type="nucleotide sequence ID" value="NZ_CP048914.1"/>
</dbReference>
<dbReference type="PANTHER" id="PTHR32481:SF0">
    <property type="entry name" value="AMINOPEPTIDASE YPDE-RELATED"/>
    <property type="match status" value="1"/>
</dbReference>
<feature type="binding site" evidence="8">
    <location>
        <position position="318"/>
    </location>
    <ligand>
        <name>Zn(2+)</name>
        <dbReference type="ChEBI" id="CHEBI:29105"/>
        <label>2</label>
    </ligand>
</feature>
<dbReference type="PIRSF" id="PIRSF001123">
    <property type="entry name" value="PepA_GA"/>
    <property type="match status" value="1"/>
</dbReference>
<evidence type="ECO:0000256" key="4">
    <source>
        <dbReference type="ARBA" id="ARBA00022723"/>
    </source>
</evidence>
<evidence type="ECO:0000313" key="10">
    <source>
        <dbReference type="Proteomes" id="UP000514720"/>
    </source>
</evidence>
<proteinExistence type="inferred from homology"/>
<gene>
    <name evidence="9" type="ORF">G4Z02_07230</name>
</gene>
<keyword evidence="5" id="KW-0378">Hydrolase</keyword>
<feature type="binding site" evidence="8">
    <location>
        <position position="211"/>
    </location>
    <ligand>
        <name>Zn(2+)</name>
        <dbReference type="ChEBI" id="CHEBI:29105"/>
        <label>2</label>
    </ligand>
</feature>
<feature type="binding site" evidence="8">
    <location>
        <position position="233"/>
    </location>
    <ligand>
        <name>Zn(2+)</name>
        <dbReference type="ChEBI" id="CHEBI:29105"/>
        <label>1</label>
    </ligand>
</feature>
<dbReference type="CDD" id="cd05656">
    <property type="entry name" value="M42_Frv"/>
    <property type="match status" value="1"/>
</dbReference>
<keyword evidence="10" id="KW-1185">Reference proteome</keyword>
<dbReference type="Pfam" id="PF05343">
    <property type="entry name" value="Peptidase_M42"/>
    <property type="match status" value="1"/>
</dbReference>
<dbReference type="Proteomes" id="UP000514720">
    <property type="component" value="Chromosome"/>
</dbReference>
<evidence type="ECO:0000256" key="8">
    <source>
        <dbReference type="PIRSR" id="PIRSR001123-2"/>
    </source>
</evidence>
<evidence type="ECO:0000256" key="2">
    <source>
        <dbReference type="ARBA" id="ARBA00022438"/>
    </source>
</evidence>
<accession>A0A7L7KRT7</accession>
<keyword evidence="3" id="KW-0645">Protease</keyword>
<sequence length="355" mass="39077">MDKLYRDLVDLPGAPSFEKPIRDYMRTQLEPHVEEIIEGRLGSIFGVINKDFDGPKVMIAGHMDEVGGIVTGINKNGLIKMTNLGGMHGNVFLSQHVDIITDDLEKIPGVTASKPPHLLRGTDEKPTDIKFNDLLVDIGANNDDHAKELGVRVGQQVVARNHYTVSKDGEKIFSKAWDDRFGCGMALEIARDTKKEDLKCQLYTGATVQEEVGLRGAKTAAGLIKPDVFIAIDCSPCADSFDGDDVSGKIGEGFLLRFYDPSAIMHQGMKQFIINAAEEDGIKYQYYKSMGGTDAARVQLANGGTLVATIGMPARYIHSTTSMISTKDYQEVKKIVYKIIRMFDAKTVDQIKQNV</sequence>
<dbReference type="AlphaFoldDB" id="A0A7L7KRT7"/>
<dbReference type="InterPro" id="IPR023367">
    <property type="entry name" value="Peptidase_M42_dom2"/>
</dbReference>
<evidence type="ECO:0000313" key="9">
    <source>
        <dbReference type="EMBL" id="QMS85540.1"/>
    </source>
</evidence>
<dbReference type="InterPro" id="IPR051464">
    <property type="entry name" value="Peptidase_M42_aminopept"/>
</dbReference>
<dbReference type="KEGG" id="xcl:G4Z02_07230"/>
<dbReference type="Gene3D" id="3.40.630.10">
    <property type="entry name" value="Zn peptidases"/>
    <property type="match status" value="1"/>
</dbReference>
<evidence type="ECO:0000256" key="5">
    <source>
        <dbReference type="ARBA" id="ARBA00022801"/>
    </source>
</evidence>
<dbReference type="EMBL" id="CP048914">
    <property type="protein sequence ID" value="QMS85540.1"/>
    <property type="molecule type" value="Genomic_DNA"/>
</dbReference>
<dbReference type="InterPro" id="IPR008007">
    <property type="entry name" value="Peptidase_M42"/>
</dbReference>
<feature type="binding site" evidence="8">
    <location>
        <position position="178"/>
    </location>
    <ligand>
        <name>Zn(2+)</name>
        <dbReference type="ChEBI" id="CHEBI:29105"/>
        <label>1</label>
    </ligand>
</feature>
<dbReference type="Gene3D" id="2.40.30.40">
    <property type="entry name" value="Peptidase M42, domain 2"/>
    <property type="match status" value="1"/>
</dbReference>